<gene>
    <name evidence="2" type="ORF">EHQ76_08110</name>
</gene>
<sequence>MAPPEKTNRLRIENDFYYIFLSTLTVNFILFFWTFIRGTFLQKERKNVSGSPPRLNSGARI</sequence>
<proteinExistence type="predicted"/>
<accession>A0A5F2BDF7</accession>
<dbReference type="Proteomes" id="UP000298429">
    <property type="component" value="Unassembled WGS sequence"/>
</dbReference>
<protein>
    <submittedName>
        <fullName evidence="2">Uncharacterized protein</fullName>
    </submittedName>
</protein>
<keyword evidence="1" id="KW-0812">Transmembrane</keyword>
<reference evidence="2 3" key="1">
    <citation type="journal article" date="2019" name="PLoS Negl. Trop. Dis.">
        <title>Revisiting the worldwide diversity of Leptospira species in the environment.</title>
        <authorList>
            <person name="Vincent A.T."/>
            <person name="Schiettekatte O."/>
            <person name="Bourhy P."/>
            <person name="Veyrier F.J."/>
            <person name="Picardeau M."/>
        </authorList>
    </citation>
    <scope>NUCLEOTIDE SEQUENCE [LARGE SCALE GENOMIC DNA]</scope>
    <source>
        <strain evidence="2 3">201702444</strain>
    </source>
</reference>
<comment type="caution">
    <text evidence="2">The sequence shown here is derived from an EMBL/GenBank/DDBJ whole genome shotgun (WGS) entry which is preliminary data.</text>
</comment>
<name>A0A5F2BDF7_9LEPT</name>
<dbReference type="AlphaFoldDB" id="A0A5F2BDF7"/>
<evidence type="ECO:0000313" key="3">
    <source>
        <dbReference type="Proteomes" id="UP000298429"/>
    </source>
</evidence>
<dbReference type="EMBL" id="RQGN01000044">
    <property type="protein sequence ID" value="TGM03604.1"/>
    <property type="molecule type" value="Genomic_DNA"/>
</dbReference>
<keyword evidence="1" id="KW-0472">Membrane</keyword>
<evidence type="ECO:0000256" key="1">
    <source>
        <dbReference type="SAM" id="Phobius"/>
    </source>
</evidence>
<evidence type="ECO:0000313" key="2">
    <source>
        <dbReference type="EMBL" id="TGM03604.1"/>
    </source>
</evidence>
<organism evidence="2 3">
    <name type="scientific">Leptospira barantonii</name>
    <dbReference type="NCBI Taxonomy" id="2023184"/>
    <lineage>
        <taxon>Bacteria</taxon>
        <taxon>Pseudomonadati</taxon>
        <taxon>Spirochaetota</taxon>
        <taxon>Spirochaetia</taxon>
        <taxon>Leptospirales</taxon>
        <taxon>Leptospiraceae</taxon>
        <taxon>Leptospira</taxon>
    </lineage>
</organism>
<keyword evidence="1" id="KW-1133">Transmembrane helix</keyword>
<feature type="transmembrane region" description="Helical" evidence="1">
    <location>
        <begin position="16"/>
        <end position="36"/>
    </location>
</feature>